<keyword evidence="3" id="KW-1185">Reference proteome</keyword>
<sequence length="69" mass="7154">MVVRVVKWAVVVALVLGISTGLAVLTKDAAPLETLGGKIVMGLIVGGLTVGLMRLFGLGRWEKAKGDHA</sequence>
<reference evidence="2 3" key="1">
    <citation type="journal article" date="2010" name="J. Bacteriol.">
        <title>Genome sequences of Pelagibaca bermudensis HTCC2601T and Maritimibacter alkaliphilus HTCC2654T, the type strains of two marine Roseobacter genera.</title>
        <authorList>
            <person name="Thrash J.C."/>
            <person name="Cho J.C."/>
            <person name="Ferriera S."/>
            <person name="Johnson J."/>
            <person name="Vergin K.L."/>
            <person name="Giovannoni S.J."/>
        </authorList>
    </citation>
    <scope>NUCLEOTIDE SEQUENCE [LARGE SCALE GENOMIC DNA]</scope>
    <source>
        <strain evidence="2 3">HTCC2654</strain>
    </source>
</reference>
<comment type="caution">
    <text evidence="2">The sequence shown here is derived from an EMBL/GenBank/DDBJ whole genome shotgun (WGS) entry which is preliminary data.</text>
</comment>
<dbReference type="HOGENOM" id="CLU_2770999_0_0_5"/>
<proteinExistence type="predicted"/>
<gene>
    <name evidence="2" type="ORF">RB2654_17851</name>
</gene>
<evidence type="ECO:0000313" key="3">
    <source>
        <dbReference type="Proteomes" id="UP000002931"/>
    </source>
</evidence>
<dbReference type="STRING" id="314271.RB2654_17851"/>
<dbReference type="EMBL" id="AAMT01000002">
    <property type="protein sequence ID" value="EAQ14558.1"/>
    <property type="molecule type" value="Genomic_DNA"/>
</dbReference>
<dbReference type="RefSeq" id="WP_008334109.1">
    <property type="nucleotide sequence ID" value="NZ_CH902578.1"/>
</dbReference>
<keyword evidence="1" id="KW-0472">Membrane</keyword>
<protein>
    <submittedName>
        <fullName evidence="2">Uncharacterized protein</fullName>
    </submittedName>
</protein>
<keyword evidence="1" id="KW-1133">Transmembrane helix</keyword>
<dbReference type="AlphaFoldDB" id="A3VC73"/>
<organism evidence="2 3">
    <name type="scientific">Maritimibacter alkaliphilus HTCC2654</name>
    <dbReference type="NCBI Taxonomy" id="314271"/>
    <lineage>
        <taxon>Bacteria</taxon>
        <taxon>Pseudomonadati</taxon>
        <taxon>Pseudomonadota</taxon>
        <taxon>Alphaproteobacteria</taxon>
        <taxon>Rhodobacterales</taxon>
        <taxon>Roseobacteraceae</taxon>
        <taxon>Maritimibacter</taxon>
    </lineage>
</organism>
<name>A3VC73_9RHOB</name>
<keyword evidence="1" id="KW-0812">Transmembrane</keyword>
<evidence type="ECO:0000256" key="1">
    <source>
        <dbReference type="SAM" id="Phobius"/>
    </source>
</evidence>
<dbReference type="Proteomes" id="UP000002931">
    <property type="component" value="Unassembled WGS sequence"/>
</dbReference>
<evidence type="ECO:0000313" key="2">
    <source>
        <dbReference type="EMBL" id="EAQ14558.1"/>
    </source>
</evidence>
<accession>A3VC73</accession>
<feature type="transmembrane region" description="Helical" evidence="1">
    <location>
        <begin position="39"/>
        <end position="56"/>
    </location>
</feature>